<sequence length="195" mass="22835">MPKFSKHEKQLISKKLLTVAEKLFCEYGLKKVTVAEITKAAAIAKGSFYAFYSNKEELYFHILVNCQKDMWKKMDCYLKQNHMLKQRELVKKTMIYLFELLPQYPLIKKTDSETMAVLFRKLPSKVIENHSSEDAEALNLFMDYGVRFTQSIDIVTKAFQALYGVIVLLEKEDEELRWQVLTVMMNGLINELVEE</sequence>
<evidence type="ECO:0000313" key="5">
    <source>
        <dbReference type="Proteomes" id="UP000288388"/>
    </source>
</evidence>
<dbReference type="Gene3D" id="1.10.357.10">
    <property type="entry name" value="Tetracycline Repressor, domain 2"/>
    <property type="match status" value="1"/>
</dbReference>
<feature type="DNA-binding region" description="H-T-H motif" evidence="2">
    <location>
        <begin position="33"/>
        <end position="52"/>
    </location>
</feature>
<organism evidence="4 5">
    <name type="scientific">Enterococcus avium</name>
    <name type="common">Streptococcus avium</name>
    <dbReference type="NCBI Taxonomy" id="33945"/>
    <lineage>
        <taxon>Bacteria</taxon>
        <taxon>Bacillati</taxon>
        <taxon>Bacillota</taxon>
        <taxon>Bacilli</taxon>
        <taxon>Lactobacillales</taxon>
        <taxon>Enterococcaceae</taxon>
        <taxon>Enterococcus</taxon>
    </lineage>
</organism>
<name>A0A2N8Q164_ENTAV</name>
<feature type="domain" description="HTH tetR-type" evidence="3">
    <location>
        <begin position="10"/>
        <end position="70"/>
    </location>
</feature>
<accession>A0A2N8Q164</accession>
<proteinExistence type="predicted"/>
<dbReference type="Pfam" id="PF00440">
    <property type="entry name" value="TetR_N"/>
    <property type="match status" value="1"/>
</dbReference>
<dbReference type="PRINTS" id="PR00455">
    <property type="entry name" value="HTHTETR"/>
</dbReference>
<dbReference type="RefSeq" id="WP_102872237.1">
    <property type="nucleotide sequence ID" value="NZ_CAAKNX010000010.1"/>
</dbReference>
<evidence type="ECO:0000259" key="3">
    <source>
        <dbReference type="PROSITE" id="PS50977"/>
    </source>
</evidence>
<dbReference type="PANTHER" id="PTHR43479:SF11">
    <property type="entry name" value="ACREF_ENVCD OPERON REPRESSOR-RELATED"/>
    <property type="match status" value="1"/>
</dbReference>
<dbReference type="AlphaFoldDB" id="A0A2N8Q164"/>
<dbReference type="PANTHER" id="PTHR43479">
    <property type="entry name" value="ACREF/ENVCD OPERON REPRESSOR-RELATED"/>
    <property type="match status" value="1"/>
</dbReference>
<dbReference type="SUPFAM" id="SSF46689">
    <property type="entry name" value="Homeodomain-like"/>
    <property type="match status" value="1"/>
</dbReference>
<evidence type="ECO:0000256" key="1">
    <source>
        <dbReference type="ARBA" id="ARBA00023125"/>
    </source>
</evidence>
<dbReference type="PROSITE" id="PS50977">
    <property type="entry name" value="HTH_TETR_2"/>
    <property type="match status" value="1"/>
</dbReference>
<keyword evidence="1 2" id="KW-0238">DNA-binding</keyword>
<dbReference type="InterPro" id="IPR009057">
    <property type="entry name" value="Homeodomain-like_sf"/>
</dbReference>
<comment type="caution">
    <text evidence="4">The sequence shown here is derived from an EMBL/GenBank/DDBJ whole genome shotgun (WGS) entry which is preliminary data.</text>
</comment>
<gene>
    <name evidence="4" type="ORF">EK398_04690</name>
</gene>
<evidence type="ECO:0000256" key="2">
    <source>
        <dbReference type="PROSITE-ProRule" id="PRU00335"/>
    </source>
</evidence>
<dbReference type="Proteomes" id="UP000288388">
    <property type="component" value="Unassembled WGS sequence"/>
</dbReference>
<dbReference type="InterPro" id="IPR001647">
    <property type="entry name" value="HTH_TetR"/>
</dbReference>
<reference evidence="4 5" key="1">
    <citation type="submission" date="2018-12" db="EMBL/GenBank/DDBJ databases">
        <title>A novel vanA-carrying plasmid in a clinical isolate of Enterococcus avium.</title>
        <authorList>
            <person name="Bernasconi O.J."/>
            <person name="Luzzaro F."/>
            <person name="Endimiani A."/>
        </authorList>
    </citation>
    <scope>NUCLEOTIDE SEQUENCE [LARGE SCALE GENOMIC DNA]</scope>
    <source>
        <strain evidence="4 5">LC0559/18</strain>
    </source>
</reference>
<dbReference type="InterPro" id="IPR050624">
    <property type="entry name" value="HTH-type_Tx_Regulator"/>
</dbReference>
<evidence type="ECO:0000313" key="4">
    <source>
        <dbReference type="EMBL" id="RVU94195.1"/>
    </source>
</evidence>
<dbReference type="EMBL" id="RYZS01000001">
    <property type="protein sequence ID" value="RVU94195.1"/>
    <property type="molecule type" value="Genomic_DNA"/>
</dbReference>
<protein>
    <submittedName>
        <fullName evidence="4">TetR/AcrR family transcriptional regulator</fullName>
    </submittedName>
</protein>
<dbReference type="GO" id="GO:0003677">
    <property type="term" value="F:DNA binding"/>
    <property type="evidence" value="ECO:0007669"/>
    <property type="project" value="UniProtKB-UniRule"/>
</dbReference>